<keyword evidence="5 6" id="KW-0472">Membrane</keyword>
<name>A0ABT4BR49_9FIRM</name>
<evidence type="ECO:0000313" key="9">
    <source>
        <dbReference type="Proteomes" id="UP001082703"/>
    </source>
</evidence>
<evidence type="ECO:0000256" key="6">
    <source>
        <dbReference type="SAM" id="Phobius"/>
    </source>
</evidence>
<evidence type="ECO:0000256" key="1">
    <source>
        <dbReference type="ARBA" id="ARBA00004141"/>
    </source>
</evidence>
<organism evidence="8 9">
    <name type="scientific">Caproiciproducens galactitolivorans</name>
    <dbReference type="NCBI Taxonomy" id="642589"/>
    <lineage>
        <taxon>Bacteria</taxon>
        <taxon>Bacillati</taxon>
        <taxon>Bacillota</taxon>
        <taxon>Clostridia</taxon>
        <taxon>Eubacteriales</taxon>
        <taxon>Acutalibacteraceae</taxon>
        <taxon>Caproiciproducens</taxon>
    </lineage>
</organism>
<evidence type="ECO:0000259" key="7">
    <source>
        <dbReference type="Pfam" id="PF04138"/>
    </source>
</evidence>
<comment type="similarity">
    <text evidence="2">Belongs to the GtrA family.</text>
</comment>
<feature type="transmembrane region" description="Helical" evidence="6">
    <location>
        <begin position="16"/>
        <end position="37"/>
    </location>
</feature>
<evidence type="ECO:0000256" key="4">
    <source>
        <dbReference type="ARBA" id="ARBA00022989"/>
    </source>
</evidence>
<feature type="domain" description="GtrA/DPMS transmembrane" evidence="7">
    <location>
        <begin position="19"/>
        <end position="140"/>
    </location>
</feature>
<feature type="transmembrane region" description="Helical" evidence="6">
    <location>
        <begin position="121"/>
        <end position="140"/>
    </location>
</feature>
<dbReference type="EMBL" id="JAPOHA010000003">
    <property type="protein sequence ID" value="MCY1713364.1"/>
    <property type="molecule type" value="Genomic_DNA"/>
</dbReference>
<dbReference type="Pfam" id="PF04138">
    <property type="entry name" value="GtrA_DPMS_TM"/>
    <property type="match status" value="1"/>
</dbReference>
<evidence type="ECO:0000256" key="2">
    <source>
        <dbReference type="ARBA" id="ARBA00009399"/>
    </source>
</evidence>
<evidence type="ECO:0000256" key="3">
    <source>
        <dbReference type="ARBA" id="ARBA00022692"/>
    </source>
</evidence>
<dbReference type="PANTHER" id="PTHR38459:SF5">
    <property type="entry name" value="CELL WALL TEICHOIC ACID GLYCOSYLATION PROTEIN GTCA"/>
    <property type="match status" value="1"/>
</dbReference>
<sequence length="142" mass="16433">MEKLKKLWCFLTTPEMISYIIFGMLTTVVNIVSYGLLRPVIHWNSQWDVLTANTIAWILSVAFAFITNKLYVFKSKSFAAGLVRRELVSFVSARLFSLAVDSLGMYLLVTVLIWNDWIAKILMNVIVIVINYVLSKWFIFKK</sequence>
<feature type="transmembrane region" description="Helical" evidence="6">
    <location>
        <begin position="93"/>
        <end position="115"/>
    </location>
</feature>
<proteinExistence type="inferred from homology"/>
<keyword evidence="4 6" id="KW-1133">Transmembrane helix</keyword>
<dbReference type="InterPro" id="IPR051401">
    <property type="entry name" value="GtrA_CellWall_Glycosyl"/>
</dbReference>
<dbReference type="PANTHER" id="PTHR38459">
    <property type="entry name" value="PROPHAGE BACTOPRENOL-LINKED GLUCOSE TRANSLOCASE HOMOLOG"/>
    <property type="match status" value="1"/>
</dbReference>
<accession>A0ABT4BR49</accession>
<dbReference type="Proteomes" id="UP001082703">
    <property type="component" value="Unassembled WGS sequence"/>
</dbReference>
<comment type="subcellular location">
    <subcellularLocation>
        <location evidence="1">Membrane</location>
        <topology evidence="1">Multi-pass membrane protein</topology>
    </subcellularLocation>
</comment>
<dbReference type="RefSeq" id="WP_268057371.1">
    <property type="nucleotide sequence ID" value="NZ_JAPOHA010000003.1"/>
</dbReference>
<reference evidence="8 9" key="1">
    <citation type="submission" date="2022-11" db="EMBL/GenBank/DDBJ databases">
        <authorList>
            <person name="Caiyu Z."/>
        </authorList>
    </citation>
    <scope>NUCLEOTIDE SEQUENCE [LARGE SCALE GENOMIC DNA]</scope>
    <source>
        <strain evidence="8 9">YR-4</strain>
    </source>
</reference>
<keyword evidence="9" id="KW-1185">Reference proteome</keyword>
<keyword evidence="3 6" id="KW-0812">Transmembrane</keyword>
<evidence type="ECO:0000313" key="8">
    <source>
        <dbReference type="EMBL" id="MCY1713364.1"/>
    </source>
</evidence>
<feature type="transmembrane region" description="Helical" evidence="6">
    <location>
        <begin position="49"/>
        <end position="72"/>
    </location>
</feature>
<protein>
    <submittedName>
        <fullName evidence="8">GtrA family protein</fullName>
    </submittedName>
</protein>
<dbReference type="InterPro" id="IPR007267">
    <property type="entry name" value="GtrA_DPMS_TM"/>
</dbReference>
<gene>
    <name evidence="8" type="ORF">OUY18_03710</name>
</gene>
<evidence type="ECO:0000256" key="5">
    <source>
        <dbReference type="ARBA" id="ARBA00023136"/>
    </source>
</evidence>
<comment type="caution">
    <text evidence="8">The sequence shown here is derived from an EMBL/GenBank/DDBJ whole genome shotgun (WGS) entry which is preliminary data.</text>
</comment>